<dbReference type="AlphaFoldDB" id="A0A165LEB7"/>
<feature type="region of interest" description="Disordered" evidence="1">
    <location>
        <begin position="241"/>
        <end position="269"/>
    </location>
</feature>
<reference evidence="2 3" key="1">
    <citation type="journal article" date="2016" name="Mol. Biol. Evol.">
        <title>Comparative Genomics of Early-Diverging Mushroom-Forming Fungi Provides Insights into the Origins of Lignocellulose Decay Capabilities.</title>
        <authorList>
            <person name="Nagy L.G."/>
            <person name="Riley R."/>
            <person name="Tritt A."/>
            <person name="Adam C."/>
            <person name="Daum C."/>
            <person name="Floudas D."/>
            <person name="Sun H."/>
            <person name="Yadav J.S."/>
            <person name="Pangilinan J."/>
            <person name="Larsson K.H."/>
            <person name="Matsuura K."/>
            <person name="Barry K."/>
            <person name="Labutti K."/>
            <person name="Kuo R."/>
            <person name="Ohm R.A."/>
            <person name="Bhattacharya S.S."/>
            <person name="Shirouzu T."/>
            <person name="Yoshinaga Y."/>
            <person name="Martin F.M."/>
            <person name="Grigoriev I.V."/>
            <person name="Hibbett D.S."/>
        </authorList>
    </citation>
    <scope>NUCLEOTIDE SEQUENCE [LARGE SCALE GENOMIC DNA]</scope>
    <source>
        <strain evidence="2 3">HHB14362 ss-1</strain>
    </source>
</reference>
<evidence type="ECO:0000256" key="1">
    <source>
        <dbReference type="SAM" id="MobiDB-lite"/>
    </source>
</evidence>
<evidence type="ECO:0000313" key="2">
    <source>
        <dbReference type="EMBL" id="KZT16981.1"/>
    </source>
</evidence>
<dbReference type="InParanoid" id="A0A165LEB7"/>
<name>A0A165LEB7_9AGAM</name>
<organism evidence="2 3">
    <name type="scientific">Neolentinus lepideus HHB14362 ss-1</name>
    <dbReference type="NCBI Taxonomy" id="1314782"/>
    <lineage>
        <taxon>Eukaryota</taxon>
        <taxon>Fungi</taxon>
        <taxon>Dikarya</taxon>
        <taxon>Basidiomycota</taxon>
        <taxon>Agaricomycotina</taxon>
        <taxon>Agaricomycetes</taxon>
        <taxon>Gloeophyllales</taxon>
        <taxon>Gloeophyllaceae</taxon>
        <taxon>Neolentinus</taxon>
    </lineage>
</organism>
<proteinExistence type="predicted"/>
<dbReference type="EMBL" id="KV425804">
    <property type="protein sequence ID" value="KZT16981.1"/>
    <property type="molecule type" value="Genomic_DNA"/>
</dbReference>
<gene>
    <name evidence="2" type="ORF">NEOLEDRAFT_1184861</name>
</gene>
<dbReference type="OrthoDB" id="3202607at2759"/>
<sequence length="269" mass="29054">MHSGCELSPWEFLTADDLTEAASIQVAEAIIADFDMEAAIGQAEEAALGREVDEGKISDDEDDLPLQDESPLSYFDGEAYLSANTLSLTINDRPPCWQHHAHPGCSCMQQLGPCIVTAPGSTKAPEVIAALADVDTLWCGNSGYEVGNIHVGPWEKHEYTFEDPDIQKMRYIRWDGRTMTPIANGDHDDAIVLMVLVGHPRQGWDEVVNGASVALEEACVCYWCPTGKHTHHRGNFPVSNAGISHGGGRKAPGNISISGGQDNAVKAYP</sequence>
<accession>A0A165LEB7</accession>
<evidence type="ECO:0000313" key="3">
    <source>
        <dbReference type="Proteomes" id="UP000076761"/>
    </source>
</evidence>
<protein>
    <submittedName>
        <fullName evidence="2">Uncharacterized protein</fullName>
    </submittedName>
</protein>
<dbReference type="Proteomes" id="UP000076761">
    <property type="component" value="Unassembled WGS sequence"/>
</dbReference>
<keyword evidence="3" id="KW-1185">Reference proteome</keyword>